<dbReference type="Proteomes" id="UP000516437">
    <property type="component" value="Chromosome 7"/>
</dbReference>
<keyword evidence="2" id="KW-0186">Copper</keyword>
<protein>
    <recommendedName>
        <fullName evidence="4">Basic blue protein</fullName>
    </recommendedName>
    <alternativeName>
        <fullName evidence="5">Plantacyanin</fullName>
    </alternativeName>
</protein>
<proteinExistence type="predicted"/>
<reference evidence="8 9" key="1">
    <citation type="journal article" date="2019" name="Plant Biotechnol. J.">
        <title>The red bayberry genome and genetic basis of sex determination.</title>
        <authorList>
            <person name="Jia H.M."/>
            <person name="Jia H.J."/>
            <person name="Cai Q.L."/>
            <person name="Wang Y."/>
            <person name="Zhao H.B."/>
            <person name="Yang W.F."/>
            <person name="Wang G.Y."/>
            <person name="Li Y.H."/>
            <person name="Zhan D.L."/>
            <person name="Shen Y.T."/>
            <person name="Niu Q.F."/>
            <person name="Chang L."/>
            <person name="Qiu J."/>
            <person name="Zhao L."/>
            <person name="Xie H.B."/>
            <person name="Fu W.Y."/>
            <person name="Jin J."/>
            <person name="Li X.W."/>
            <person name="Jiao Y."/>
            <person name="Zhou C.C."/>
            <person name="Tu T."/>
            <person name="Chai C.Y."/>
            <person name="Gao J.L."/>
            <person name="Fan L.J."/>
            <person name="van de Weg E."/>
            <person name="Wang J.Y."/>
            <person name="Gao Z.S."/>
        </authorList>
    </citation>
    <scope>NUCLEOTIDE SEQUENCE [LARGE SCALE GENOMIC DNA]</scope>
    <source>
        <tissue evidence="8">Leaves</tissue>
    </source>
</reference>
<dbReference type="CDD" id="cd11013">
    <property type="entry name" value="Plantacyanin"/>
    <property type="match status" value="1"/>
</dbReference>
<dbReference type="InterPro" id="IPR041844">
    <property type="entry name" value="Plantacyanin"/>
</dbReference>
<evidence type="ECO:0000259" key="7">
    <source>
        <dbReference type="PROSITE" id="PS51485"/>
    </source>
</evidence>
<evidence type="ECO:0000256" key="6">
    <source>
        <dbReference type="SAM" id="SignalP"/>
    </source>
</evidence>
<feature type="signal peptide" evidence="6">
    <location>
        <begin position="1"/>
        <end position="27"/>
    </location>
</feature>
<evidence type="ECO:0000256" key="1">
    <source>
        <dbReference type="ARBA" id="ARBA00022723"/>
    </source>
</evidence>
<keyword evidence="1" id="KW-0479">Metal-binding</keyword>
<dbReference type="PROSITE" id="PS51485">
    <property type="entry name" value="PHYTOCYANIN"/>
    <property type="match status" value="1"/>
</dbReference>
<keyword evidence="3" id="KW-1015">Disulfide bond</keyword>
<dbReference type="InterPro" id="IPR039391">
    <property type="entry name" value="Phytocyanin-like"/>
</dbReference>
<keyword evidence="9" id="KW-1185">Reference proteome</keyword>
<evidence type="ECO:0000256" key="2">
    <source>
        <dbReference type="ARBA" id="ARBA00023008"/>
    </source>
</evidence>
<dbReference type="Pfam" id="PF02298">
    <property type="entry name" value="Cu_bind_like"/>
    <property type="match status" value="1"/>
</dbReference>
<dbReference type="PANTHER" id="PTHR33021">
    <property type="entry name" value="BLUE COPPER PROTEIN"/>
    <property type="match status" value="1"/>
</dbReference>
<feature type="domain" description="Phytocyanin" evidence="7">
    <location>
        <begin position="28"/>
        <end position="123"/>
    </location>
</feature>
<sequence>MAQGRGTAIVATVLLLGLLLHCENVWAASFNVGDAGGWSFNVDGWPNGKTFKAGDVLVFNYSPAAHNVVVVDKQGYAACKAPEGAKEFRSGNDKITLVKGENYFICTFPGHCESKMKVAVNAE</sequence>
<dbReference type="InterPro" id="IPR008972">
    <property type="entry name" value="Cupredoxin"/>
</dbReference>
<comment type="caution">
    <text evidence="8">The sequence shown here is derived from an EMBL/GenBank/DDBJ whole genome shotgun (WGS) entry which is preliminary data.</text>
</comment>
<dbReference type="SUPFAM" id="SSF49503">
    <property type="entry name" value="Cupredoxins"/>
    <property type="match status" value="1"/>
</dbReference>
<dbReference type="PANTHER" id="PTHR33021:SF341">
    <property type="entry name" value="BASIC BLUE PROTEIN-LIKE"/>
    <property type="match status" value="1"/>
</dbReference>
<accession>A0A6A1V6L2</accession>
<evidence type="ECO:0000313" key="8">
    <source>
        <dbReference type="EMBL" id="KAB1208479.1"/>
    </source>
</evidence>
<dbReference type="PROSITE" id="PS00196">
    <property type="entry name" value="COPPER_BLUE"/>
    <property type="match status" value="1"/>
</dbReference>
<keyword evidence="6" id="KW-0732">Signal</keyword>
<feature type="chain" id="PRO_5025529459" description="Basic blue protein" evidence="6">
    <location>
        <begin position="28"/>
        <end position="123"/>
    </location>
</feature>
<name>A0A6A1V6L2_9ROSI</name>
<dbReference type="AlphaFoldDB" id="A0A6A1V6L2"/>
<dbReference type="GO" id="GO:0046872">
    <property type="term" value="F:metal ion binding"/>
    <property type="evidence" value="ECO:0007669"/>
    <property type="project" value="UniProtKB-KW"/>
</dbReference>
<dbReference type="EMBL" id="RXIC02000025">
    <property type="protein sequence ID" value="KAB1208479.1"/>
    <property type="molecule type" value="Genomic_DNA"/>
</dbReference>
<organism evidence="8 9">
    <name type="scientific">Morella rubra</name>
    <name type="common">Chinese bayberry</name>
    <dbReference type="NCBI Taxonomy" id="262757"/>
    <lineage>
        <taxon>Eukaryota</taxon>
        <taxon>Viridiplantae</taxon>
        <taxon>Streptophyta</taxon>
        <taxon>Embryophyta</taxon>
        <taxon>Tracheophyta</taxon>
        <taxon>Spermatophyta</taxon>
        <taxon>Magnoliopsida</taxon>
        <taxon>eudicotyledons</taxon>
        <taxon>Gunneridae</taxon>
        <taxon>Pentapetalae</taxon>
        <taxon>rosids</taxon>
        <taxon>fabids</taxon>
        <taxon>Fagales</taxon>
        <taxon>Myricaceae</taxon>
        <taxon>Morella</taxon>
    </lineage>
</organism>
<dbReference type="GO" id="GO:0009055">
    <property type="term" value="F:electron transfer activity"/>
    <property type="evidence" value="ECO:0007669"/>
    <property type="project" value="InterPro"/>
</dbReference>
<dbReference type="FunFam" id="2.60.40.420:FF:000013">
    <property type="entry name" value="basic blue protein-like"/>
    <property type="match status" value="1"/>
</dbReference>
<gene>
    <name evidence="8" type="ORF">CJ030_MR7G022663</name>
</gene>
<dbReference type="InterPro" id="IPR003245">
    <property type="entry name" value="Phytocyanin_dom"/>
</dbReference>
<dbReference type="InterPro" id="IPR028871">
    <property type="entry name" value="BlueCu_1_BS"/>
</dbReference>
<dbReference type="GO" id="GO:0005886">
    <property type="term" value="C:plasma membrane"/>
    <property type="evidence" value="ECO:0007669"/>
    <property type="project" value="TreeGrafter"/>
</dbReference>
<dbReference type="OrthoDB" id="2011645at2759"/>
<evidence type="ECO:0000256" key="4">
    <source>
        <dbReference type="ARBA" id="ARBA00071970"/>
    </source>
</evidence>
<dbReference type="Gene3D" id="2.60.40.420">
    <property type="entry name" value="Cupredoxins - blue copper proteins"/>
    <property type="match status" value="1"/>
</dbReference>
<evidence type="ECO:0000256" key="5">
    <source>
        <dbReference type="ARBA" id="ARBA00082491"/>
    </source>
</evidence>
<evidence type="ECO:0000313" key="9">
    <source>
        <dbReference type="Proteomes" id="UP000516437"/>
    </source>
</evidence>
<evidence type="ECO:0000256" key="3">
    <source>
        <dbReference type="ARBA" id="ARBA00023157"/>
    </source>
</evidence>